<name>A0A8H4PPJ1_9HYPO</name>
<dbReference type="OrthoDB" id="4941312at2759"/>
<dbReference type="AlphaFoldDB" id="A0A8H4PPJ1"/>
<accession>A0A8H4PPJ1</accession>
<protein>
    <submittedName>
        <fullName evidence="1">Uncharacterized protein</fullName>
    </submittedName>
</protein>
<sequence>MERLLPPLLLRRASPFFLIRRSDKKFASYDCFAAHEPNPAGKSTKKLAYTLPGRDSDVCGVVLYDELFTVILSSIQSCGTKRYCQAFDTERELAIGTYKNAVECFKAHDHEAADNTETK</sequence>
<evidence type="ECO:0000313" key="1">
    <source>
        <dbReference type="EMBL" id="KAF4508057.1"/>
    </source>
</evidence>
<gene>
    <name evidence="1" type="ORF">G6O67_004489</name>
</gene>
<organism evidence="1 2">
    <name type="scientific">Ophiocordyceps sinensis</name>
    <dbReference type="NCBI Taxonomy" id="72228"/>
    <lineage>
        <taxon>Eukaryota</taxon>
        <taxon>Fungi</taxon>
        <taxon>Dikarya</taxon>
        <taxon>Ascomycota</taxon>
        <taxon>Pezizomycotina</taxon>
        <taxon>Sordariomycetes</taxon>
        <taxon>Hypocreomycetidae</taxon>
        <taxon>Hypocreales</taxon>
        <taxon>Ophiocordycipitaceae</taxon>
        <taxon>Ophiocordyceps</taxon>
    </lineage>
</organism>
<dbReference type="EMBL" id="JAAVMX010000005">
    <property type="protein sequence ID" value="KAF4508057.1"/>
    <property type="molecule type" value="Genomic_DNA"/>
</dbReference>
<proteinExistence type="predicted"/>
<dbReference type="Proteomes" id="UP000557566">
    <property type="component" value="Unassembled WGS sequence"/>
</dbReference>
<comment type="caution">
    <text evidence="1">The sequence shown here is derived from an EMBL/GenBank/DDBJ whole genome shotgun (WGS) entry which is preliminary data.</text>
</comment>
<reference evidence="1 2" key="1">
    <citation type="journal article" date="2020" name="Genome Biol. Evol.">
        <title>A new high-quality draft genome assembly of the Chinese cordyceps Ophiocordyceps sinensis.</title>
        <authorList>
            <person name="Shu R."/>
            <person name="Zhang J."/>
            <person name="Meng Q."/>
            <person name="Zhang H."/>
            <person name="Zhou G."/>
            <person name="Li M."/>
            <person name="Wu P."/>
            <person name="Zhao Y."/>
            <person name="Chen C."/>
            <person name="Qin Q."/>
        </authorList>
    </citation>
    <scope>NUCLEOTIDE SEQUENCE [LARGE SCALE GENOMIC DNA]</scope>
    <source>
        <strain evidence="1 2">IOZ07</strain>
    </source>
</reference>
<keyword evidence="2" id="KW-1185">Reference proteome</keyword>
<evidence type="ECO:0000313" key="2">
    <source>
        <dbReference type="Proteomes" id="UP000557566"/>
    </source>
</evidence>